<keyword evidence="1" id="KW-0677">Repeat</keyword>
<dbReference type="EMBL" id="JAUIQD010000008">
    <property type="protein sequence ID" value="KAK3342195.1"/>
    <property type="molecule type" value="Genomic_DNA"/>
</dbReference>
<dbReference type="SUPFAM" id="SSF48403">
    <property type="entry name" value="Ankyrin repeat"/>
    <property type="match status" value="1"/>
</dbReference>
<evidence type="ECO:0000256" key="1">
    <source>
        <dbReference type="ARBA" id="ARBA00022737"/>
    </source>
</evidence>
<reference evidence="4" key="2">
    <citation type="submission" date="2023-06" db="EMBL/GenBank/DDBJ databases">
        <authorList>
            <consortium name="Lawrence Berkeley National Laboratory"/>
            <person name="Haridas S."/>
            <person name="Hensen N."/>
            <person name="Bonometti L."/>
            <person name="Westerberg I."/>
            <person name="Brannstrom I.O."/>
            <person name="Guillou S."/>
            <person name="Cros-Aarteil S."/>
            <person name="Calhoun S."/>
            <person name="Kuo A."/>
            <person name="Mondo S."/>
            <person name="Pangilinan J."/>
            <person name="Riley R."/>
            <person name="Labutti K."/>
            <person name="Andreopoulos B."/>
            <person name="Lipzen A."/>
            <person name="Chen C."/>
            <person name="Yanf M."/>
            <person name="Daum C."/>
            <person name="Ng V."/>
            <person name="Clum A."/>
            <person name="Steindorff A."/>
            <person name="Ohm R."/>
            <person name="Martin F."/>
            <person name="Silar P."/>
            <person name="Natvig D."/>
            <person name="Lalanne C."/>
            <person name="Gautier V."/>
            <person name="Ament-Velasquez S.L."/>
            <person name="Kruys A."/>
            <person name="Hutchinson M.I."/>
            <person name="Powell A.J."/>
            <person name="Barry K."/>
            <person name="Miller A.N."/>
            <person name="Grigoriev I.V."/>
            <person name="Debuchy R."/>
            <person name="Gladieux P."/>
            <person name="Thoren M.H."/>
            <person name="Johannesson H."/>
        </authorList>
    </citation>
    <scope>NUCLEOTIDE SEQUENCE</scope>
    <source>
        <strain evidence="4">CBS 955.72</strain>
    </source>
</reference>
<dbReference type="Pfam" id="PF00023">
    <property type="entry name" value="Ank"/>
    <property type="match status" value="1"/>
</dbReference>
<keyword evidence="5" id="KW-1185">Reference proteome</keyword>
<feature type="repeat" description="ANK" evidence="3">
    <location>
        <begin position="1"/>
        <end position="30"/>
    </location>
</feature>
<dbReference type="PROSITE" id="PS50297">
    <property type="entry name" value="ANK_REP_REGION"/>
    <property type="match status" value="2"/>
</dbReference>
<dbReference type="SMART" id="SM00248">
    <property type="entry name" value="ANK"/>
    <property type="match status" value="4"/>
</dbReference>
<feature type="repeat" description="ANK" evidence="3">
    <location>
        <begin position="64"/>
        <end position="96"/>
    </location>
</feature>
<accession>A0AAJ0H7Q1</accession>
<evidence type="ECO:0000313" key="4">
    <source>
        <dbReference type="EMBL" id="KAK3342195.1"/>
    </source>
</evidence>
<dbReference type="AlphaFoldDB" id="A0AAJ0H7Q1"/>
<dbReference type="PANTHER" id="PTHR24198:SF165">
    <property type="entry name" value="ANKYRIN REPEAT-CONTAINING PROTEIN-RELATED"/>
    <property type="match status" value="1"/>
</dbReference>
<evidence type="ECO:0000256" key="3">
    <source>
        <dbReference type="PROSITE-ProRule" id="PRU00023"/>
    </source>
</evidence>
<dbReference type="GO" id="GO:0005737">
    <property type="term" value="C:cytoplasm"/>
    <property type="evidence" value="ECO:0007669"/>
    <property type="project" value="TreeGrafter"/>
</dbReference>
<proteinExistence type="predicted"/>
<feature type="repeat" description="ANK" evidence="3">
    <location>
        <begin position="97"/>
        <end position="129"/>
    </location>
</feature>
<evidence type="ECO:0000256" key="2">
    <source>
        <dbReference type="ARBA" id="ARBA00023043"/>
    </source>
</evidence>
<keyword evidence="2 3" id="KW-0040">ANK repeat</keyword>
<dbReference type="InterPro" id="IPR036770">
    <property type="entry name" value="Ankyrin_rpt-contain_sf"/>
</dbReference>
<gene>
    <name evidence="4" type="ORF">B0T25DRAFT_511774</name>
</gene>
<protein>
    <submittedName>
        <fullName evidence="4">Ankyrin repeat-containing domain protein</fullName>
    </submittedName>
</protein>
<name>A0AAJ0H7Q1_9PEZI</name>
<dbReference type="InterPro" id="IPR002110">
    <property type="entry name" value="Ankyrin_rpt"/>
</dbReference>
<comment type="caution">
    <text evidence="4">The sequence shown here is derived from an EMBL/GenBank/DDBJ whole genome shotgun (WGS) entry which is preliminary data.</text>
</comment>
<sequence length="155" mass="16526">MAISLAARRGHREIVSLLVTNRASLKARDDDKLTPLILATIGSHADCTGYFLRAGSRVDATDIRDCTPLILASESGYFEVVKVLLSFKADVGISCKSRAQAIHTAAKAGSLNVGELLISRGASINAVSEVSYETPLYFALDRSHHHLPGGFSSKG</sequence>
<dbReference type="PANTHER" id="PTHR24198">
    <property type="entry name" value="ANKYRIN REPEAT AND PROTEIN KINASE DOMAIN-CONTAINING PROTEIN"/>
    <property type="match status" value="1"/>
</dbReference>
<reference evidence="4" key="1">
    <citation type="journal article" date="2023" name="Mol. Phylogenet. Evol.">
        <title>Genome-scale phylogeny and comparative genomics of the fungal order Sordariales.</title>
        <authorList>
            <person name="Hensen N."/>
            <person name="Bonometti L."/>
            <person name="Westerberg I."/>
            <person name="Brannstrom I.O."/>
            <person name="Guillou S."/>
            <person name="Cros-Aarteil S."/>
            <person name="Calhoun S."/>
            <person name="Haridas S."/>
            <person name="Kuo A."/>
            <person name="Mondo S."/>
            <person name="Pangilinan J."/>
            <person name="Riley R."/>
            <person name="LaButti K."/>
            <person name="Andreopoulos B."/>
            <person name="Lipzen A."/>
            <person name="Chen C."/>
            <person name="Yan M."/>
            <person name="Daum C."/>
            <person name="Ng V."/>
            <person name="Clum A."/>
            <person name="Steindorff A."/>
            <person name="Ohm R.A."/>
            <person name="Martin F."/>
            <person name="Silar P."/>
            <person name="Natvig D.O."/>
            <person name="Lalanne C."/>
            <person name="Gautier V."/>
            <person name="Ament-Velasquez S.L."/>
            <person name="Kruys A."/>
            <person name="Hutchinson M.I."/>
            <person name="Powell A.J."/>
            <person name="Barry K."/>
            <person name="Miller A.N."/>
            <person name="Grigoriev I.V."/>
            <person name="Debuchy R."/>
            <person name="Gladieux P."/>
            <person name="Hiltunen Thoren M."/>
            <person name="Johannesson H."/>
        </authorList>
    </citation>
    <scope>NUCLEOTIDE SEQUENCE</scope>
    <source>
        <strain evidence="4">CBS 955.72</strain>
    </source>
</reference>
<dbReference type="Pfam" id="PF12796">
    <property type="entry name" value="Ank_2"/>
    <property type="match status" value="1"/>
</dbReference>
<organism evidence="4 5">
    <name type="scientific">Lasiosphaeria hispida</name>
    <dbReference type="NCBI Taxonomy" id="260671"/>
    <lineage>
        <taxon>Eukaryota</taxon>
        <taxon>Fungi</taxon>
        <taxon>Dikarya</taxon>
        <taxon>Ascomycota</taxon>
        <taxon>Pezizomycotina</taxon>
        <taxon>Sordariomycetes</taxon>
        <taxon>Sordariomycetidae</taxon>
        <taxon>Sordariales</taxon>
        <taxon>Lasiosphaeriaceae</taxon>
        <taxon>Lasiosphaeria</taxon>
    </lineage>
</organism>
<evidence type="ECO:0000313" key="5">
    <source>
        <dbReference type="Proteomes" id="UP001275084"/>
    </source>
</evidence>
<dbReference type="Gene3D" id="1.25.40.20">
    <property type="entry name" value="Ankyrin repeat-containing domain"/>
    <property type="match status" value="1"/>
</dbReference>
<dbReference type="Proteomes" id="UP001275084">
    <property type="component" value="Unassembled WGS sequence"/>
</dbReference>
<dbReference type="PROSITE" id="PS50088">
    <property type="entry name" value="ANK_REPEAT"/>
    <property type="match status" value="3"/>
</dbReference>